<dbReference type="SUPFAM" id="SSF103481">
    <property type="entry name" value="Multidrug resistance efflux transporter EmrE"/>
    <property type="match status" value="2"/>
</dbReference>
<feature type="transmembrane region" description="Helical" evidence="5">
    <location>
        <begin position="44"/>
        <end position="65"/>
    </location>
</feature>
<evidence type="ECO:0000313" key="7">
    <source>
        <dbReference type="EMBL" id="TRY69128.1"/>
    </source>
</evidence>
<evidence type="ECO:0000256" key="1">
    <source>
        <dbReference type="ARBA" id="ARBA00004141"/>
    </source>
</evidence>
<keyword evidence="4 5" id="KW-0472">Membrane</keyword>
<dbReference type="InterPro" id="IPR037185">
    <property type="entry name" value="EmrE-like"/>
</dbReference>
<dbReference type="OrthoDB" id="6418713at2759"/>
<evidence type="ECO:0000256" key="3">
    <source>
        <dbReference type="ARBA" id="ARBA00022989"/>
    </source>
</evidence>
<evidence type="ECO:0000256" key="5">
    <source>
        <dbReference type="SAM" id="Phobius"/>
    </source>
</evidence>
<dbReference type="InterPro" id="IPR050186">
    <property type="entry name" value="TPT_transporter"/>
</dbReference>
<protein>
    <recommendedName>
        <fullName evidence="6">Sugar phosphate transporter domain-containing protein</fullName>
    </recommendedName>
</protein>
<feature type="transmembrane region" description="Helical" evidence="5">
    <location>
        <begin position="135"/>
        <end position="152"/>
    </location>
</feature>
<feature type="transmembrane region" description="Helical" evidence="5">
    <location>
        <begin position="231"/>
        <end position="252"/>
    </location>
</feature>
<dbReference type="EMBL" id="VCGU01000010">
    <property type="protein sequence ID" value="TRY69128.1"/>
    <property type="molecule type" value="Genomic_DNA"/>
</dbReference>
<dbReference type="GO" id="GO:0016020">
    <property type="term" value="C:membrane"/>
    <property type="evidence" value="ECO:0007669"/>
    <property type="project" value="UniProtKB-SubCell"/>
</dbReference>
<dbReference type="STRING" id="6832.A0A553NUL2"/>
<name>A0A553NUL2_TIGCA</name>
<gene>
    <name evidence="7" type="ORF">TCAL_12209</name>
</gene>
<evidence type="ECO:0000256" key="4">
    <source>
        <dbReference type="ARBA" id="ARBA00023136"/>
    </source>
</evidence>
<organism evidence="7 8">
    <name type="scientific">Tigriopus californicus</name>
    <name type="common">Marine copepod</name>
    <dbReference type="NCBI Taxonomy" id="6832"/>
    <lineage>
        <taxon>Eukaryota</taxon>
        <taxon>Metazoa</taxon>
        <taxon>Ecdysozoa</taxon>
        <taxon>Arthropoda</taxon>
        <taxon>Crustacea</taxon>
        <taxon>Multicrustacea</taxon>
        <taxon>Hexanauplia</taxon>
        <taxon>Copepoda</taxon>
        <taxon>Harpacticoida</taxon>
        <taxon>Harpacticidae</taxon>
        <taxon>Tigriopus</taxon>
    </lineage>
</organism>
<dbReference type="Proteomes" id="UP000318571">
    <property type="component" value="Chromosome 1"/>
</dbReference>
<comment type="caution">
    <text evidence="7">The sequence shown here is derived from an EMBL/GenBank/DDBJ whole genome shotgun (WGS) entry which is preliminary data.</text>
</comment>
<dbReference type="Pfam" id="PF03151">
    <property type="entry name" value="TPT"/>
    <property type="match status" value="1"/>
</dbReference>
<dbReference type="InterPro" id="IPR004853">
    <property type="entry name" value="Sugar_P_trans_dom"/>
</dbReference>
<keyword evidence="3 5" id="KW-1133">Transmembrane helix</keyword>
<reference evidence="7 8" key="1">
    <citation type="journal article" date="2018" name="Nat. Ecol. Evol.">
        <title>Genomic signatures of mitonuclear coevolution across populations of Tigriopus californicus.</title>
        <authorList>
            <person name="Barreto F.S."/>
            <person name="Watson E.T."/>
            <person name="Lima T.G."/>
            <person name="Willett C.S."/>
            <person name="Edmands S."/>
            <person name="Li W."/>
            <person name="Burton R.S."/>
        </authorList>
    </citation>
    <scope>NUCLEOTIDE SEQUENCE [LARGE SCALE GENOMIC DNA]</scope>
    <source>
        <strain evidence="7 8">San Diego</strain>
    </source>
</reference>
<feature type="transmembrane region" description="Helical" evidence="5">
    <location>
        <begin position="286"/>
        <end position="303"/>
    </location>
</feature>
<evidence type="ECO:0000256" key="2">
    <source>
        <dbReference type="ARBA" id="ARBA00022692"/>
    </source>
</evidence>
<accession>A0A553NUL2</accession>
<comment type="subcellular location">
    <subcellularLocation>
        <location evidence="1">Membrane</location>
        <topology evidence="1">Multi-pass membrane protein</topology>
    </subcellularLocation>
</comment>
<keyword evidence="8" id="KW-1185">Reference proteome</keyword>
<keyword evidence="2 5" id="KW-0812">Transmembrane</keyword>
<feature type="transmembrane region" description="Helical" evidence="5">
    <location>
        <begin position="12"/>
        <end position="32"/>
    </location>
</feature>
<dbReference type="OMA" id="FWYTVSS"/>
<sequence length="368" mass="41412">MGGVTSGEIREFGRVACICLLWYFVSSCNGVFGKWILTEFQHPFTITLVQLLSITIFIRPVCSFLRIRPMSNVSWRYYTRLVIPLAIAKFLSSVLAHVSIWKVPVSYAHTVKATMPFFTVLISRMFCGERFSCKTYMALLPVVLGVSVATLTEVSFDVIGLTSALLATAGFSAMTIVTKKIRDETGVHTIRLLLVTGQLSLFMFLPVWFFVDFQEVIRHPLLTAENSSFSILLLLVLDGMFHTLQNLLAFTLMNIVSPLTYSVANVSKRIVIITFSIFMLKNHVTTTNFLGILMSIVGVGLYNKVKYDEKRAKELPTSMKHLNNNSSSSYDRPPPKVNLWNNNGFTSRVKLAMPADYSRLNGSYNHQL</sequence>
<feature type="transmembrane region" description="Helical" evidence="5">
    <location>
        <begin position="190"/>
        <end position="211"/>
    </location>
</feature>
<dbReference type="AlphaFoldDB" id="A0A553NUL2"/>
<evidence type="ECO:0000259" key="6">
    <source>
        <dbReference type="Pfam" id="PF03151"/>
    </source>
</evidence>
<dbReference type="PANTHER" id="PTHR11132">
    <property type="entry name" value="SOLUTE CARRIER FAMILY 35"/>
    <property type="match status" value="1"/>
</dbReference>
<feature type="transmembrane region" description="Helical" evidence="5">
    <location>
        <begin position="106"/>
        <end position="123"/>
    </location>
</feature>
<feature type="transmembrane region" description="Helical" evidence="5">
    <location>
        <begin position="77"/>
        <end position="100"/>
    </location>
</feature>
<feature type="domain" description="Sugar phosphate transporter" evidence="6">
    <location>
        <begin position="14"/>
        <end position="303"/>
    </location>
</feature>
<proteinExistence type="predicted"/>
<evidence type="ECO:0000313" key="8">
    <source>
        <dbReference type="Proteomes" id="UP000318571"/>
    </source>
</evidence>